<dbReference type="GO" id="GO:0140672">
    <property type="term" value="C:ATAC complex"/>
    <property type="evidence" value="ECO:0007669"/>
    <property type="project" value="UniProtKB-ARBA"/>
</dbReference>
<keyword evidence="21" id="KW-1185">Reference proteome</keyword>
<keyword evidence="7" id="KW-0007">Acetylation</keyword>
<name>A0A672L8Z5_SINGR</name>
<dbReference type="CDD" id="cd00167">
    <property type="entry name" value="SANT"/>
    <property type="match status" value="1"/>
</dbReference>
<reference evidence="20" key="1">
    <citation type="submission" date="2025-08" db="UniProtKB">
        <authorList>
            <consortium name="Ensembl"/>
        </authorList>
    </citation>
    <scope>IDENTIFICATION</scope>
</reference>
<evidence type="ECO:0000256" key="1">
    <source>
        <dbReference type="ARBA" id="ARBA00022499"/>
    </source>
</evidence>
<evidence type="ECO:0000256" key="4">
    <source>
        <dbReference type="ARBA" id="ARBA00022771"/>
    </source>
</evidence>
<comment type="function">
    <text evidence="12">Histone H3 reader that is required for the ATAC complex-mediated maintenance of histone acetylation and gene activation. Component of the ATAC complex, a complex with histone acetyltransferase activity on histones H3 and H4.</text>
</comment>
<keyword evidence="9" id="KW-0238">DNA-binding</keyword>
<dbReference type="PANTHER" id="PTHR22705:SF0">
    <property type="entry name" value="ZZ-TYPE ZINC FINGER-CONTAINING PROTEIN 3"/>
    <property type="match status" value="1"/>
</dbReference>
<evidence type="ECO:0000256" key="14">
    <source>
        <dbReference type="ARBA" id="ARBA00068620"/>
    </source>
</evidence>
<feature type="compositionally biased region" description="Polar residues" evidence="16">
    <location>
        <begin position="220"/>
        <end position="235"/>
    </location>
</feature>
<evidence type="ECO:0000256" key="10">
    <source>
        <dbReference type="ARBA" id="ARBA00023163"/>
    </source>
</evidence>
<evidence type="ECO:0000259" key="18">
    <source>
        <dbReference type="PROSITE" id="PS50135"/>
    </source>
</evidence>
<dbReference type="GO" id="GO:0051726">
    <property type="term" value="P:regulation of cell cycle"/>
    <property type="evidence" value="ECO:0007669"/>
    <property type="project" value="UniProtKB-ARBA"/>
</dbReference>
<feature type="domain" description="ZZ-type" evidence="18">
    <location>
        <begin position="728"/>
        <end position="787"/>
    </location>
</feature>
<feature type="compositionally biased region" description="Low complexity" evidence="16">
    <location>
        <begin position="1"/>
        <end position="13"/>
    </location>
</feature>
<dbReference type="InterPro" id="IPR000433">
    <property type="entry name" value="Znf_ZZ"/>
</dbReference>
<keyword evidence="1" id="KW-1017">Isopeptide bond</keyword>
<keyword evidence="4 15" id="KW-0863">Zinc-finger</keyword>
<evidence type="ECO:0000313" key="21">
    <source>
        <dbReference type="Proteomes" id="UP000472262"/>
    </source>
</evidence>
<keyword evidence="11" id="KW-0539">Nucleus</keyword>
<dbReference type="GO" id="GO:0003677">
    <property type="term" value="F:DNA binding"/>
    <property type="evidence" value="ECO:0007669"/>
    <property type="project" value="UniProtKB-KW"/>
</dbReference>
<feature type="region of interest" description="Disordered" evidence="16">
    <location>
        <begin position="277"/>
        <end position="431"/>
    </location>
</feature>
<dbReference type="PANTHER" id="PTHR22705">
    <property type="entry name" value="ZINC FINGER, ZZ DOMAIN CONTAINING 3"/>
    <property type="match status" value="1"/>
</dbReference>
<feature type="compositionally biased region" description="Basic and acidic residues" evidence="16">
    <location>
        <begin position="135"/>
        <end position="154"/>
    </location>
</feature>
<keyword evidence="5" id="KW-0862">Zinc</keyword>
<protein>
    <recommendedName>
        <fullName evidence="14">ZZ-type zinc finger-containing protein 3</fullName>
    </recommendedName>
</protein>
<evidence type="ECO:0000256" key="8">
    <source>
        <dbReference type="ARBA" id="ARBA00023015"/>
    </source>
</evidence>
<evidence type="ECO:0000256" key="12">
    <source>
        <dbReference type="ARBA" id="ARBA00053098"/>
    </source>
</evidence>
<dbReference type="Pfam" id="PF00569">
    <property type="entry name" value="ZZ"/>
    <property type="match status" value="1"/>
</dbReference>
<dbReference type="GO" id="GO:0051302">
    <property type="term" value="P:regulation of cell division"/>
    <property type="evidence" value="ECO:0007669"/>
    <property type="project" value="UniProtKB-ARBA"/>
</dbReference>
<accession>A0A672L8Z5</accession>
<feature type="domain" description="Myb-like" evidence="17">
    <location>
        <begin position="558"/>
        <end position="614"/>
    </location>
</feature>
<evidence type="ECO:0000256" key="16">
    <source>
        <dbReference type="SAM" id="MobiDB-lite"/>
    </source>
</evidence>
<dbReference type="Pfam" id="PF00249">
    <property type="entry name" value="Myb_DNA-binding"/>
    <property type="match status" value="1"/>
</dbReference>
<dbReference type="InterPro" id="IPR043145">
    <property type="entry name" value="Znf_ZZ_sf"/>
</dbReference>
<dbReference type="FunFam" id="1.10.10.60:FF:000128">
    <property type="entry name" value="Putative ZZ-type zinc finger-containing protein 3"/>
    <property type="match status" value="1"/>
</dbReference>
<keyword evidence="8" id="KW-0805">Transcription regulation</keyword>
<reference evidence="20" key="2">
    <citation type="submission" date="2025-09" db="UniProtKB">
        <authorList>
            <consortium name="Ensembl"/>
        </authorList>
    </citation>
    <scope>IDENTIFICATION</scope>
</reference>
<evidence type="ECO:0000256" key="13">
    <source>
        <dbReference type="ARBA" id="ARBA00062553"/>
    </source>
</evidence>
<evidence type="ECO:0000256" key="11">
    <source>
        <dbReference type="ARBA" id="ARBA00023242"/>
    </source>
</evidence>
<evidence type="ECO:0000313" key="20">
    <source>
        <dbReference type="Ensembl" id="ENSSGRP00000020828.1"/>
    </source>
</evidence>
<keyword evidence="6" id="KW-0832">Ubl conjugation</keyword>
<proteinExistence type="predicted"/>
<dbReference type="InterPro" id="IPR009057">
    <property type="entry name" value="Homeodomain-like_sf"/>
</dbReference>
<feature type="domain" description="HTH myb-type" evidence="19">
    <location>
        <begin position="558"/>
        <end position="618"/>
    </location>
</feature>
<gene>
    <name evidence="20" type="primary">LOC107558175</name>
</gene>
<keyword evidence="2" id="KW-0597">Phosphoprotein</keyword>
<evidence type="ECO:0000256" key="15">
    <source>
        <dbReference type="PROSITE-ProRule" id="PRU00228"/>
    </source>
</evidence>
<dbReference type="SUPFAM" id="SSF46689">
    <property type="entry name" value="Homeodomain-like"/>
    <property type="match status" value="1"/>
</dbReference>
<dbReference type="Proteomes" id="UP000472262">
    <property type="component" value="Unassembled WGS sequence"/>
</dbReference>
<evidence type="ECO:0000256" key="6">
    <source>
        <dbReference type="ARBA" id="ARBA00022843"/>
    </source>
</evidence>
<feature type="compositionally biased region" description="Polar residues" evidence="16">
    <location>
        <begin position="316"/>
        <end position="334"/>
    </location>
</feature>
<evidence type="ECO:0000259" key="19">
    <source>
        <dbReference type="PROSITE" id="PS51294"/>
    </source>
</evidence>
<dbReference type="Gene3D" id="3.30.60.90">
    <property type="match status" value="1"/>
</dbReference>
<dbReference type="AlphaFoldDB" id="A0A672L8Z5"/>
<dbReference type="Gene3D" id="1.10.10.60">
    <property type="entry name" value="Homeodomain-like"/>
    <property type="match status" value="1"/>
</dbReference>
<sequence length="813" mass="90181">MAASRSSRITRSSVGINGLDENFCGRTLRNRSIAQPEESTLLPVPRARSPKKKQDCQQHQQTGAQVGKVAESKPEGEPLPSYGKRGLPSSEKDESDKSDSCERPKAGGGPEASPALKKAKRCPRSGESQGVEEEPSLKPENPDSAAPKENDEGAKSNLSSDPPLSLDKEAEQKEDCPVEEIVPPPQAGENVKATNGLTDLHKEDSEVAALPPEPCASPAMLSNSPSLLNGSQAAPSSPDPIVPCRSPHPKQANESDSPQIDCERNCTPEEAAEVVLSREPEMEVEVDVVGDAGQAQDELAREESTNGGFQAEPQDPSDNYSNISGETVVLTASQLPAEPPSFTEPQEHRYTLRTSPRRAAFGSGLKASSPKPSSPHIDNGSLKEESTPVSLSSEDTSHKDLPRDAPGLSSEADNELSEKAGVSGEVGVSDSRVSRSTKELLAAQAEEDEEEEEDVYYFESDHLALKHNKEYVQVYAVLSEVISSGKPRYALLIYYDNYDNINILICEKCVISKFFNWLTVGLGNMAKKLNLNFFQNMKNNGFQLYCNMIRGRLCDQNKPDTFNQLWTIEEQKKLEQLLLKFPPEEVESKRWQKVADELGNRTAKQVASRVQKYFIKLTKAGIPVPGRTPNVCMYSKKPSSKRQHHLNKHLYRPSTFLTSYEPPVYMDDEDERSHFFNSLQDNEADDSDEDGVPVELRHLPEYKELLELKKLKKQKLQEIQAESAVTQHVGYKCDICGMQPIQGVRWHCQDCPQDNAMDFCSSCSNCSFKTETHKPTHRLEPVCQAETFLDKDYCLPQSTGYNYLDPNYFPANR</sequence>
<dbReference type="SUPFAM" id="SSF57850">
    <property type="entry name" value="RING/U-box"/>
    <property type="match status" value="1"/>
</dbReference>
<evidence type="ECO:0000256" key="2">
    <source>
        <dbReference type="ARBA" id="ARBA00022553"/>
    </source>
</evidence>
<dbReference type="PROSITE" id="PS51294">
    <property type="entry name" value="HTH_MYB"/>
    <property type="match status" value="1"/>
</dbReference>
<dbReference type="OMA" id="GKQNTKQ"/>
<keyword evidence="3" id="KW-0479">Metal-binding</keyword>
<keyword evidence="10" id="KW-0804">Transcription</keyword>
<feature type="region of interest" description="Disordered" evidence="16">
    <location>
        <begin position="1"/>
        <end position="263"/>
    </location>
</feature>
<comment type="subunit">
    <text evidence="13">Component of the ADA2A-containing complex (ATAC), composed of KAT14, KAT2A, TADA2L, TADA3L, ZZ3, MBIP, WDR5, YEATS2, CCDC101 and DR1. Interacts via (ZZ-type zinc finger) with histone H3 in a methylation-independent manner and acetylation on 'Lys-4' (H3K4ac) moderately enhances the interaction.</text>
</comment>
<dbReference type="PROSITE" id="PS50090">
    <property type="entry name" value="MYB_LIKE"/>
    <property type="match status" value="1"/>
</dbReference>
<dbReference type="PROSITE" id="PS50135">
    <property type="entry name" value="ZF_ZZ_2"/>
    <property type="match status" value="1"/>
</dbReference>
<evidence type="ECO:0000256" key="7">
    <source>
        <dbReference type="ARBA" id="ARBA00022990"/>
    </source>
</evidence>
<evidence type="ECO:0000256" key="9">
    <source>
        <dbReference type="ARBA" id="ARBA00023125"/>
    </source>
</evidence>
<dbReference type="GO" id="GO:0008270">
    <property type="term" value="F:zinc ion binding"/>
    <property type="evidence" value="ECO:0007669"/>
    <property type="project" value="UniProtKB-KW"/>
</dbReference>
<organism evidence="20 21">
    <name type="scientific">Sinocyclocheilus grahami</name>
    <name type="common">Dianchi golden-line fish</name>
    <name type="synonym">Barbus grahami</name>
    <dbReference type="NCBI Taxonomy" id="75366"/>
    <lineage>
        <taxon>Eukaryota</taxon>
        <taxon>Metazoa</taxon>
        <taxon>Chordata</taxon>
        <taxon>Craniata</taxon>
        <taxon>Vertebrata</taxon>
        <taxon>Euteleostomi</taxon>
        <taxon>Actinopterygii</taxon>
        <taxon>Neopterygii</taxon>
        <taxon>Teleostei</taxon>
        <taxon>Ostariophysi</taxon>
        <taxon>Cypriniformes</taxon>
        <taxon>Cyprinidae</taxon>
        <taxon>Cyprininae</taxon>
        <taxon>Sinocyclocheilus</taxon>
    </lineage>
</organism>
<evidence type="ECO:0000256" key="3">
    <source>
        <dbReference type="ARBA" id="ARBA00022723"/>
    </source>
</evidence>
<dbReference type="InterPro" id="IPR037830">
    <property type="entry name" value="ZZZ3"/>
</dbReference>
<evidence type="ECO:0000259" key="17">
    <source>
        <dbReference type="PROSITE" id="PS50090"/>
    </source>
</evidence>
<dbReference type="Ensembl" id="ENSSGRT00000022486.1">
    <property type="protein sequence ID" value="ENSSGRP00000020828.1"/>
    <property type="gene ID" value="ENSSGRG00000012531.1"/>
</dbReference>
<dbReference type="InParanoid" id="A0A672L8Z5"/>
<feature type="compositionally biased region" description="Basic and acidic residues" evidence="16">
    <location>
        <begin position="90"/>
        <end position="105"/>
    </location>
</feature>
<evidence type="ECO:0000256" key="5">
    <source>
        <dbReference type="ARBA" id="ARBA00022833"/>
    </source>
</evidence>
<dbReference type="InterPro" id="IPR001005">
    <property type="entry name" value="SANT/Myb"/>
</dbReference>
<dbReference type="SMART" id="SM00717">
    <property type="entry name" value="SANT"/>
    <property type="match status" value="1"/>
</dbReference>
<dbReference type="InterPro" id="IPR017930">
    <property type="entry name" value="Myb_dom"/>
</dbReference>
<feature type="compositionally biased region" description="Basic and acidic residues" evidence="16">
    <location>
        <begin position="166"/>
        <end position="176"/>
    </location>
</feature>